<dbReference type="AlphaFoldDB" id="T0BM58"/>
<name>T0BM58_ALIAG</name>
<accession>T0BM58</accession>
<evidence type="ECO:0000313" key="1">
    <source>
        <dbReference type="EMBL" id="UNO48223.1"/>
    </source>
</evidence>
<protein>
    <submittedName>
        <fullName evidence="1">Uncharacterized protein</fullName>
    </submittedName>
</protein>
<sequence length="426" mass="46181">MNHQATSISLSRPTGCTWTDLSKTAQTWTGILNGLAAFCFALTVSWNHQTWSADLLVPLVVCVFGGLVMAWSVAARSWRISLIFSTVTAIVLLIVGGIALHIPTGMAVATLFAGIASAALCLPHVLQGEVAAGCIINLRIFTGLAVANVLVEWFSQLSAQSTQSPSTVLFTVVISIGLLFGEVALARHVEAKSTGLAQKATLYTGAGIMTLAVLIAGLGPIVAGIAGLIIFGILAFVISPVISPLLQQLLRWLHGKSSTHHTTNQTQSIHNSATQHMPPAPATSSALHWIVWAILVALMLAVVLVYLLTRRQKEAASTDKQAQTPMETKTIVRRDKHIDSFLLERTDQPTRLAMQKRLKVWHQKGHTIGRAETVRELLARLPDTERTNADIELTQAYERARYGLWRQARPPGTYSDLDNGNTDKKD</sequence>
<organism evidence="1 2">
    <name type="scientific">Alicyclobacillus acidoterrestris (strain ATCC 49025 / DSM 3922 / CIP 106132 / NCIMB 13137 / GD3B)</name>
    <dbReference type="NCBI Taxonomy" id="1356854"/>
    <lineage>
        <taxon>Bacteria</taxon>
        <taxon>Bacillati</taxon>
        <taxon>Bacillota</taxon>
        <taxon>Bacilli</taxon>
        <taxon>Bacillales</taxon>
        <taxon>Alicyclobacillaceae</taxon>
        <taxon>Alicyclobacillus</taxon>
    </lineage>
</organism>
<dbReference type="RefSeq" id="WP_021298520.1">
    <property type="nucleotide sequence ID" value="NZ_AURB01000193.1"/>
</dbReference>
<evidence type="ECO:0000313" key="2">
    <source>
        <dbReference type="Proteomes" id="UP000829401"/>
    </source>
</evidence>
<dbReference type="EMBL" id="CP080467">
    <property type="protein sequence ID" value="UNO48223.1"/>
    <property type="molecule type" value="Genomic_DNA"/>
</dbReference>
<reference evidence="2" key="1">
    <citation type="journal article" date="2022" name="G3 (Bethesda)">
        <title>Unveiling the complete genome sequence of Alicyclobacillus acidoterrestris DSM 3922T, a taint-producing strain.</title>
        <authorList>
            <person name="Leonardo I.C."/>
            <person name="Barreto Crespo M.T."/>
            <person name="Gaspar F.B."/>
        </authorList>
    </citation>
    <scope>NUCLEOTIDE SEQUENCE [LARGE SCALE GENOMIC DNA]</scope>
    <source>
        <strain evidence="2">DSM 3922</strain>
    </source>
</reference>
<dbReference type="KEGG" id="aaco:K1I37_16315"/>
<accession>A0A9E6ZGK7</accession>
<gene>
    <name evidence="1" type="ORF">K1I37_16315</name>
</gene>
<dbReference type="OrthoDB" id="2374494at2"/>
<proteinExistence type="predicted"/>
<dbReference type="STRING" id="1356854.N007_16930"/>
<keyword evidence="2" id="KW-1185">Reference proteome</keyword>
<dbReference type="Proteomes" id="UP000829401">
    <property type="component" value="Chromosome"/>
</dbReference>